<feature type="compositionally biased region" description="Basic and acidic residues" evidence="4">
    <location>
        <begin position="809"/>
        <end position="832"/>
    </location>
</feature>
<feature type="domain" description="Serine/threonine-protein phosphatase 4 regulatory subunit 3-like central" evidence="5">
    <location>
        <begin position="111"/>
        <end position="360"/>
    </location>
</feature>
<dbReference type="EMBL" id="JANTQA010000030">
    <property type="protein sequence ID" value="KAJ3440665.1"/>
    <property type="molecule type" value="Genomic_DNA"/>
</dbReference>
<gene>
    <name evidence="6" type="ORF">M0812_14334</name>
</gene>
<evidence type="ECO:0000256" key="1">
    <source>
        <dbReference type="ARBA" id="ARBA00004123"/>
    </source>
</evidence>
<dbReference type="Pfam" id="PF04802">
    <property type="entry name" value="PP4R3"/>
    <property type="match status" value="2"/>
</dbReference>
<feature type="domain" description="Serine/threonine-protein phosphatase 4 regulatory subunit 3-like central" evidence="5">
    <location>
        <begin position="589"/>
        <end position="743"/>
    </location>
</feature>
<feature type="compositionally biased region" description="Basic and acidic residues" evidence="4">
    <location>
        <begin position="63"/>
        <end position="84"/>
    </location>
</feature>
<evidence type="ECO:0000256" key="2">
    <source>
        <dbReference type="ARBA" id="ARBA00023242"/>
    </source>
</evidence>
<evidence type="ECO:0000313" key="7">
    <source>
        <dbReference type="Proteomes" id="UP001146793"/>
    </source>
</evidence>
<accession>A0AAV7ZL00</accession>
<feature type="compositionally biased region" description="Acidic residues" evidence="4">
    <location>
        <begin position="876"/>
        <end position="885"/>
    </location>
</feature>
<comment type="caution">
    <text evidence="6">The sequence shown here is derived from an EMBL/GenBank/DDBJ whole genome shotgun (WGS) entry which is preliminary data.</text>
</comment>
<feature type="region of interest" description="Disordered" evidence="4">
    <location>
        <begin position="908"/>
        <end position="998"/>
    </location>
</feature>
<feature type="region of interest" description="Disordered" evidence="4">
    <location>
        <begin position="856"/>
        <end position="885"/>
    </location>
</feature>
<dbReference type="AlphaFoldDB" id="A0AAV7ZL00"/>
<dbReference type="GO" id="GO:0030289">
    <property type="term" value="C:protein phosphatase 4 complex"/>
    <property type="evidence" value="ECO:0007669"/>
    <property type="project" value="TreeGrafter"/>
</dbReference>
<dbReference type="GO" id="GO:0005654">
    <property type="term" value="C:nucleoplasm"/>
    <property type="evidence" value="ECO:0007669"/>
    <property type="project" value="TreeGrafter"/>
</dbReference>
<protein>
    <submittedName>
        <fullName evidence="6">Atp synthase gamma-related</fullName>
    </submittedName>
</protein>
<evidence type="ECO:0000259" key="5">
    <source>
        <dbReference type="Pfam" id="PF04802"/>
    </source>
</evidence>
<feature type="coiled-coil region" evidence="3">
    <location>
        <begin position="419"/>
        <end position="456"/>
    </location>
</feature>
<dbReference type="GO" id="GO:0072542">
    <property type="term" value="F:protein phosphatase activator activity"/>
    <property type="evidence" value="ECO:0007669"/>
    <property type="project" value="TreeGrafter"/>
</dbReference>
<keyword evidence="2" id="KW-0539">Nucleus</keyword>
<dbReference type="PANTHER" id="PTHR23318">
    <property type="entry name" value="ATP SYNTHASE GAMMA-RELATED"/>
    <property type="match status" value="1"/>
</dbReference>
<feature type="region of interest" description="Disordered" evidence="4">
    <location>
        <begin position="544"/>
        <end position="591"/>
    </location>
</feature>
<dbReference type="GO" id="GO:0006974">
    <property type="term" value="P:DNA damage response"/>
    <property type="evidence" value="ECO:0007669"/>
    <property type="project" value="TreeGrafter"/>
</dbReference>
<feature type="region of interest" description="Disordered" evidence="4">
    <location>
        <begin position="58"/>
        <end position="98"/>
    </location>
</feature>
<name>A0AAV7ZL00_9EUKA</name>
<organism evidence="6 7">
    <name type="scientific">Anaeramoeba flamelloides</name>
    <dbReference type="NCBI Taxonomy" id="1746091"/>
    <lineage>
        <taxon>Eukaryota</taxon>
        <taxon>Metamonada</taxon>
        <taxon>Anaeramoebidae</taxon>
        <taxon>Anaeramoeba</taxon>
    </lineage>
</organism>
<dbReference type="InterPro" id="IPR006887">
    <property type="entry name" value="P4R3-like_central_dom"/>
</dbReference>
<feature type="compositionally biased region" description="Basic and acidic residues" evidence="4">
    <location>
        <begin position="939"/>
        <end position="953"/>
    </location>
</feature>
<dbReference type="InterPro" id="IPR051137">
    <property type="entry name" value="PP4R3-like"/>
</dbReference>
<feature type="region of interest" description="Disordered" evidence="4">
    <location>
        <begin position="800"/>
        <end position="832"/>
    </location>
</feature>
<evidence type="ECO:0000256" key="4">
    <source>
        <dbReference type="SAM" id="MobiDB-lite"/>
    </source>
</evidence>
<comment type="subcellular location">
    <subcellularLocation>
        <location evidence="1">Nucleus</location>
    </subcellularLocation>
</comment>
<proteinExistence type="predicted"/>
<feature type="compositionally biased region" description="Basic and acidic residues" evidence="4">
    <location>
        <begin position="916"/>
        <end position="927"/>
    </location>
</feature>
<dbReference type="PANTHER" id="PTHR23318:SF0">
    <property type="entry name" value="SERINE_THREONINE-PROTEIN PHOSPHATASE 4 REGULATORY SUBUNIT 3"/>
    <property type="match status" value="1"/>
</dbReference>
<sequence length="998" mass="118278">MKKKENELKNINDIPKQMELNTNLISKEEEHNNLKLQNKNKNANEKIVRGKEKIITNKQINNENKKNNKSEIEDENFKENESKNENNQINSERNQTNNTYIIKTKEPNLIKTELRSFLFNEIEFEKMIEIPIDLIDLINYGSIIKFIKENVLFSFLGDTAILSFTALTNQTELLILELLKKNDILFKVLNKIFNHTNPQSHSHNFLFSIFFNLVKTMKINHQFQTYFFEEINGEYILKILQHGLENSQNTIQIQTLEILHELFFQNSNNIRKYLINKNQQQENYQFFHSLSLMIKKKSVQSNVKFLIIDLFKLLLDPQNLENWVPKERFIQIFYENILQDLFEQIYDFIEDEKKKNKKNNRSLNNTEIVSDKYSYNYSETETDNITETYSDNGTDIETEIEKINEIVNDNKNYKPVKDNKNHKNEIEDENIRIKKMANHNQNQENVEENELKKQKEVEMKERGGRENNFKTVLENENEKGSGNNNNNMIETQIDKEIERGGNIVGIEFEIQNKKQENKLKLIKEKEEINKIELKTEKKIDQKVVDNKLQNKSENTNGNENENENKNKNENKNINEKKDENENENENDKNDENHLIDLHGLNNKIDIMDQNQVIVLVFDFLLFCLLKHNRRFFFQATGIFSKFDVLLDSPTVGVCLASTRFFKSFMLLLDTASIRYSLTNNLWDKFINNVKKYGKKNVMLSSCFLEIFEKLRILNFKSVITHIVNKYEKWIETITYTQVFHNILELDKKNQEDDFNNNFFDEKANSSLSDSKNNELSEPEVFFNYYPTKIYNLHDLSQQIIGGGNSNENGNEKGKGKEKENEKENENEKKKEKEMIIQEKEKVIINDNKKIEKNNKKLFEQGSEESNLERKRSFGEWVEENDDEIDDEQDEKLNVKDINNNNNNNYIKINNENENENDGKKLNQDHLVGRNYQKQSPNFLEKKEQNKNSVKKEINNINKKVMFTKKKSRVNDHSSFKSSLNSKPSNKNHKKMQKTFIEK</sequence>
<evidence type="ECO:0000256" key="3">
    <source>
        <dbReference type="SAM" id="Coils"/>
    </source>
</evidence>
<dbReference type="Proteomes" id="UP001146793">
    <property type="component" value="Unassembled WGS sequence"/>
</dbReference>
<keyword evidence="3" id="KW-0175">Coiled coil</keyword>
<feature type="compositionally biased region" description="Low complexity" evidence="4">
    <location>
        <begin position="975"/>
        <end position="984"/>
    </location>
</feature>
<reference evidence="6" key="1">
    <citation type="submission" date="2022-08" db="EMBL/GenBank/DDBJ databases">
        <title>Novel sulphate-reducing endosymbionts in the free-living metamonad Anaeramoeba.</title>
        <authorList>
            <person name="Jerlstrom-Hultqvist J."/>
            <person name="Cepicka I."/>
            <person name="Gallot-Lavallee L."/>
            <person name="Salas-Leiva D."/>
            <person name="Curtis B.A."/>
            <person name="Zahonova K."/>
            <person name="Pipaliya S."/>
            <person name="Dacks J."/>
            <person name="Roger A.J."/>
        </authorList>
    </citation>
    <scope>NUCLEOTIDE SEQUENCE</scope>
    <source>
        <strain evidence="6">Busselton2</strain>
    </source>
</reference>
<evidence type="ECO:0000313" key="6">
    <source>
        <dbReference type="EMBL" id="KAJ3440665.1"/>
    </source>
</evidence>
<feature type="compositionally biased region" description="Basic and acidic residues" evidence="4">
    <location>
        <begin position="562"/>
        <end position="591"/>
    </location>
</feature>